<dbReference type="Proteomes" id="UP000008370">
    <property type="component" value="Unassembled WGS sequence"/>
</dbReference>
<dbReference type="InParanoid" id="K5X6L1"/>
<name>K5X6L1_PHACS</name>
<accession>K5X6L1</accession>
<protein>
    <submittedName>
        <fullName evidence="2">Uncharacterized protein</fullName>
    </submittedName>
</protein>
<dbReference type="EMBL" id="JH930470">
    <property type="protein sequence ID" value="EKM58512.1"/>
    <property type="molecule type" value="Genomic_DNA"/>
</dbReference>
<dbReference type="RefSeq" id="XP_007393824.1">
    <property type="nucleotide sequence ID" value="XM_007393762.1"/>
</dbReference>
<evidence type="ECO:0000256" key="1">
    <source>
        <dbReference type="SAM" id="MobiDB-lite"/>
    </source>
</evidence>
<dbReference type="KEGG" id="pco:PHACADRAFT_252897"/>
<gene>
    <name evidence="2" type="ORF">PHACADRAFT_252897</name>
</gene>
<reference evidence="2 3" key="1">
    <citation type="journal article" date="2012" name="BMC Genomics">
        <title>Comparative genomics of the white-rot fungi, Phanerochaete carnosa and P. chrysosporium, to elucidate the genetic basis of the distinct wood types they colonize.</title>
        <authorList>
            <person name="Suzuki H."/>
            <person name="MacDonald J."/>
            <person name="Syed K."/>
            <person name="Salamov A."/>
            <person name="Hori C."/>
            <person name="Aerts A."/>
            <person name="Henrissat B."/>
            <person name="Wiebenga A."/>
            <person name="vanKuyk P.A."/>
            <person name="Barry K."/>
            <person name="Lindquist E."/>
            <person name="LaButti K."/>
            <person name="Lapidus A."/>
            <person name="Lucas S."/>
            <person name="Coutinho P."/>
            <person name="Gong Y."/>
            <person name="Samejima M."/>
            <person name="Mahadevan R."/>
            <person name="Abou-Zaid M."/>
            <person name="de Vries R.P."/>
            <person name="Igarashi K."/>
            <person name="Yadav J.S."/>
            <person name="Grigoriev I.V."/>
            <person name="Master E.R."/>
        </authorList>
    </citation>
    <scope>NUCLEOTIDE SEQUENCE [LARGE SCALE GENOMIC DNA]</scope>
    <source>
        <strain evidence="2 3">HHB-10118-sp</strain>
    </source>
</reference>
<feature type="compositionally biased region" description="Low complexity" evidence="1">
    <location>
        <begin position="102"/>
        <end position="121"/>
    </location>
</feature>
<dbReference type="HOGENOM" id="CLU_1571203_0_0_1"/>
<feature type="region of interest" description="Disordered" evidence="1">
    <location>
        <begin position="79"/>
        <end position="156"/>
    </location>
</feature>
<evidence type="ECO:0000313" key="2">
    <source>
        <dbReference type="EMBL" id="EKM58512.1"/>
    </source>
</evidence>
<keyword evidence="3" id="KW-1185">Reference proteome</keyword>
<dbReference type="AlphaFoldDB" id="K5X6L1"/>
<proteinExistence type="predicted"/>
<feature type="compositionally biased region" description="Polar residues" evidence="1">
    <location>
        <begin position="133"/>
        <end position="156"/>
    </location>
</feature>
<sequence>MGQASGYKEDRSARSWATQPSSAVMASLMDLNRTPTKVRDSYTASLPALRRKLLSSSAPLSVCSSPAFDAALFVTMTSNTDANVPHSKPIPINARRDRADSVSDSSSSEESASPVSPSNSPISGMPPRVVPSSPGSTPILNYFLSQSPKSPTTSTFPFRRAFGTAAFEGL</sequence>
<feature type="region of interest" description="Disordered" evidence="1">
    <location>
        <begin position="1"/>
        <end position="21"/>
    </location>
</feature>
<dbReference type="STRING" id="650164.K5X6L1"/>
<evidence type="ECO:0000313" key="3">
    <source>
        <dbReference type="Proteomes" id="UP000008370"/>
    </source>
</evidence>
<dbReference type="OrthoDB" id="2554033at2759"/>
<dbReference type="GeneID" id="18915613"/>
<organism evidence="2 3">
    <name type="scientific">Phanerochaete carnosa (strain HHB-10118-sp)</name>
    <name type="common">White-rot fungus</name>
    <name type="synonym">Peniophora carnosa</name>
    <dbReference type="NCBI Taxonomy" id="650164"/>
    <lineage>
        <taxon>Eukaryota</taxon>
        <taxon>Fungi</taxon>
        <taxon>Dikarya</taxon>
        <taxon>Basidiomycota</taxon>
        <taxon>Agaricomycotina</taxon>
        <taxon>Agaricomycetes</taxon>
        <taxon>Polyporales</taxon>
        <taxon>Phanerochaetaceae</taxon>
        <taxon>Phanerochaete</taxon>
    </lineage>
</organism>